<dbReference type="Proteomes" id="UP001642720">
    <property type="component" value="Unassembled WGS sequence"/>
</dbReference>
<keyword evidence="3" id="KW-1185">Reference proteome</keyword>
<feature type="compositionally biased region" description="Polar residues" evidence="1">
    <location>
        <begin position="161"/>
        <end position="175"/>
    </location>
</feature>
<dbReference type="EMBL" id="PPTA01000005">
    <property type="protein sequence ID" value="TFB03404.1"/>
    <property type="molecule type" value="Genomic_DNA"/>
</dbReference>
<organism evidence="2 3">
    <name type="scientific">Trichoderma ghanense</name>
    <dbReference type="NCBI Taxonomy" id="65468"/>
    <lineage>
        <taxon>Eukaryota</taxon>
        <taxon>Fungi</taxon>
        <taxon>Dikarya</taxon>
        <taxon>Ascomycota</taxon>
        <taxon>Pezizomycotina</taxon>
        <taxon>Sordariomycetes</taxon>
        <taxon>Hypocreomycetidae</taxon>
        <taxon>Hypocreales</taxon>
        <taxon>Hypocreaceae</taxon>
        <taxon>Trichoderma</taxon>
    </lineage>
</organism>
<proteinExistence type="predicted"/>
<comment type="caution">
    <text evidence="2">The sequence shown here is derived from an EMBL/GenBank/DDBJ whole genome shotgun (WGS) entry which is preliminary data.</text>
</comment>
<evidence type="ECO:0000313" key="3">
    <source>
        <dbReference type="Proteomes" id="UP001642720"/>
    </source>
</evidence>
<reference evidence="2 3" key="1">
    <citation type="submission" date="2018-01" db="EMBL/GenBank/DDBJ databases">
        <title>Genome characterization of the sugarcane-associated fungus Trichoderma ghanense CCMA-1212 and their application in lignocelulose bioconversion.</title>
        <authorList>
            <person name="Steindorff A.S."/>
            <person name="Mendes T.D."/>
            <person name="Vilela E.S.D."/>
            <person name="Rodrigues D.S."/>
            <person name="Formighieri E.F."/>
            <person name="Melo I.S."/>
            <person name="Favaro L.C.L."/>
        </authorList>
    </citation>
    <scope>NUCLEOTIDE SEQUENCE [LARGE SCALE GENOMIC DNA]</scope>
    <source>
        <strain evidence="2 3">CCMA-1212</strain>
    </source>
</reference>
<accession>A0ABY2H6U9</accession>
<sequence>MEAESAPATRCAGWATGASAPASHSPATGGERGAGRLLEPFWANQRTPGRRLKKQAATSQPSRWLLPIFAAPLDVSERSFQLHVPHLPALKFVPATEDVVVARRVLRCCVPCAEDALAPEALPLTSAVAPALQALSHSLSLPSLSCSGAALRNRQFGGHLPSQSPPQRERVTQPTQRCCIHSLPGVKVAIPLPPRRQAVTSSRRLASAPKPPGHAAKSHISLVAVINTKHAACRCPAASQRPAPQPVPAYSISMIPGPDSTLAASL</sequence>
<gene>
    <name evidence="2" type="ORF">CCMA1212_004679</name>
</gene>
<dbReference type="RefSeq" id="XP_073559605.1">
    <property type="nucleotide sequence ID" value="XM_073701976.1"/>
</dbReference>
<feature type="region of interest" description="Disordered" evidence="1">
    <location>
        <begin position="1"/>
        <end position="34"/>
    </location>
</feature>
<protein>
    <submittedName>
        <fullName evidence="2">Uncharacterized protein</fullName>
    </submittedName>
</protein>
<name>A0ABY2H6U9_9HYPO</name>
<dbReference type="GeneID" id="300576426"/>
<evidence type="ECO:0000313" key="2">
    <source>
        <dbReference type="EMBL" id="TFB03404.1"/>
    </source>
</evidence>
<evidence type="ECO:0000256" key="1">
    <source>
        <dbReference type="SAM" id="MobiDB-lite"/>
    </source>
</evidence>
<feature type="region of interest" description="Disordered" evidence="1">
    <location>
        <begin position="156"/>
        <end position="175"/>
    </location>
</feature>